<evidence type="ECO:0000313" key="1">
    <source>
        <dbReference type="EMBL" id="VVP56572.1"/>
    </source>
</evidence>
<proteinExistence type="predicted"/>
<dbReference type="EMBL" id="CABVIF010000034">
    <property type="protein sequence ID" value="VVP56572.1"/>
    <property type="molecule type" value="Genomic_DNA"/>
</dbReference>
<protein>
    <submittedName>
        <fullName evidence="1">Uncharacterized protein</fullName>
    </submittedName>
</protein>
<accession>A0A5E7Q392</accession>
<evidence type="ECO:0000313" key="2">
    <source>
        <dbReference type="Proteomes" id="UP000327111"/>
    </source>
</evidence>
<gene>
    <name evidence="1" type="ORF">PS854_05709</name>
</gene>
<name>A0A5E7Q392_PSEFL</name>
<sequence length="200" mass="22992">MSASARTKAVAVVRKQRVEDRRELLQQRLLDQAIHDTGDTQLSCAAFGFGDFDSAYTLRVILAGQQPSLEDRPILFHVACQLVDRHAIGTRCALVADYALIRTLKVGGCKHPRHQRVRLRVRPRHRRRRCLRPVSRHPRIPSGTWGNSFLLENILRFSIRRDSDAYWRHNLFGPWWPGYSPLTTASADFCRFIPSPLDAR</sequence>
<reference evidence="1 2" key="1">
    <citation type="submission" date="2019-09" db="EMBL/GenBank/DDBJ databases">
        <authorList>
            <person name="Chandra G."/>
            <person name="Truman W A."/>
        </authorList>
    </citation>
    <scope>NUCLEOTIDE SEQUENCE [LARGE SCALE GENOMIC DNA]</scope>
    <source>
        <strain evidence="1">PS854</strain>
    </source>
</reference>
<dbReference type="Proteomes" id="UP000327111">
    <property type="component" value="Unassembled WGS sequence"/>
</dbReference>
<dbReference type="AlphaFoldDB" id="A0A5E7Q392"/>
<organism evidence="1 2">
    <name type="scientific">Pseudomonas fluorescens</name>
    <dbReference type="NCBI Taxonomy" id="294"/>
    <lineage>
        <taxon>Bacteria</taxon>
        <taxon>Pseudomonadati</taxon>
        <taxon>Pseudomonadota</taxon>
        <taxon>Gammaproteobacteria</taxon>
        <taxon>Pseudomonadales</taxon>
        <taxon>Pseudomonadaceae</taxon>
        <taxon>Pseudomonas</taxon>
    </lineage>
</organism>